<dbReference type="PIRSF" id="PIRSF005739">
    <property type="entry name" value="O-mtase"/>
    <property type="match status" value="1"/>
</dbReference>
<sequence length="353" mass="37919">MTPATPPETLSTLAESMASPTPQMVLMQMITGYWVSQAIFAAAKLGIADHLNTGEKNCAELAATTGSNESSLYRLLRALASVGIFAETKPNTFTLTPLASFLCSNVPGSVRDVSIMMGDQEHYGSWGNILHAIKTGDSSFQDLFGMNIFEYYGRNPEAANIFDRAMTSFSSLEIAGVIADYDFSGIHSIVDVAGGQGSLLTAILQANPTMTGTLFDLPDVIERAKPAIANSAVKARCQLVSGSFFESVPAGAEAYILKHIIHDWDDQRAIAILQHCHQAMVANGKVLVVEQVIPPGNDPFIGKFLDVNMLVMCPGGKERTAEEFQALFAQAGFNLTRIVPTHGIVSVIEGMRL</sequence>
<evidence type="ECO:0000259" key="6">
    <source>
        <dbReference type="Pfam" id="PF08100"/>
    </source>
</evidence>
<evidence type="ECO:0000256" key="1">
    <source>
        <dbReference type="ARBA" id="ARBA00022603"/>
    </source>
</evidence>
<feature type="active site" description="Proton acceptor" evidence="4">
    <location>
        <position position="262"/>
    </location>
</feature>
<dbReference type="SUPFAM" id="SSF46785">
    <property type="entry name" value="Winged helix' DNA-binding domain"/>
    <property type="match status" value="1"/>
</dbReference>
<keyword evidence="1 7" id="KW-0489">Methyltransferase</keyword>
<dbReference type="Gene3D" id="3.40.50.150">
    <property type="entry name" value="Vaccinia Virus protein VP39"/>
    <property type="match status" value="1"/>
</dbReference>
<dbReference type="Pfam" id="PF08100">
    <property type="entry name" value="Dimerisation"/>
    <property type="match status" value="1"/>
</dbReference>
<evidence type="ECO:0000313" key="7">
    <source>
        <dbReference type="EMBL" id="MDS3859538.1"/>
    </source>
</evidence>
<dbReference type="Gene3D" id="1.10.287.1350">
    <property type="match status" value="1"/>
</dbReference>
<dbReference type="InterPro" id="IPR012967">
    <property type="entry name" value="COMT_dimerisation"/>
</dbReference>
<organism evidence="7 8">
    <name type="scientific">Pseudocalidococcus azoricus BACA0444</name>
    <dbReference type="NCBI Taxonomy" id="2918990"/>
    <lineage>
        <taxon>Bacteria</taxon>
        <taxon>Bacillati</taxon>
        <taxon>Cyanobacteriota</taxon>
        <taxon>Cyanophyceae</taxon>
        <taxon>Acaryochloridales</taxon>
        <taxon>Thermosynechococcaceae</taxon>
        <taxon>Pseudocalidococcus</taxon>
        <taxon>Pseudocalidococcus azoricus</taxon>
    </lineage>
</organism>
<dbReference type="InterPro" id="IPR036390">
    <property type="entry name" value="WH_DNA-bd_sf"/>
</dbReference>
<dbReference type="InterPro" id="IPR036388">
    <property type="entry name" value="WH-like_DNA-bd_sf"/>
</dbReference>
<dbReference type="GO" id="GO:0008171">
    <property type="term" value="F:O-methyltransferase activity"/>
    <property type="evidence" value="ECO:0007669"/>
    <property type="project" value="InterPro"/>
</dbReference>
<dbReference type="GO" id="GO:0032259">
    <property type="term" value="P:methylation"/>
    <property type="evidence" value="ECO:0007669"/>
    <property type="project" value="UniProtKB-KW"/>
</dbReference>
<dbReference type="PANTHER" id="PTHR43712">
    <property type="entry name" value="PUTATIVE (AFU_ORTHOLOGUE AFUA_4G14580)-RELATED"/>
    <property type="match status" value="1"/>
</dbReference>
<evidence type="ECO:0000313" key="8">
    <source>
        <dbReference type="Proteomes" id="UP001268256"/>
    </source>
</evidence>
<keyword evidence="3" id="KW-0949">S-adenosyl-L-methionine</keyword>
<proteinExistence type="predicted"/>
<dbReference type="EMBL" id="JAVMIP010000001">
    <property type="protein sequence ID" value="MDS3859538.1"/>
    <property type="molecule type" value="Genomic_DNA"/>
</dbReference>
<dbReference type="SUPFAM" id="SSF53335">
    <property type="entry name" value="S-adenosyl-L-methionine-dependent methyltransferases"/>
    <property type="match status" value="1"/>
</dbReference>
<name>A0AAE4FPZ4_9CYAN</name>
<dbReference type="PANTHER" id="PTHR43712:SF2">
    <property type="entry name" value="O-METHYLTRANSFERASE CICE"/>
    <property type="match status" value="1"/>
</dbReference>
<comment type="caution">
    <text evidence="7">The sequence shown here is derived from an EMBL/GenBank/DDBJ whole genome shotgun (WGS) entry which is preliminary data.</text>
</comment>
<evidence type="ECO:0000256" key="3">
    <source>
        <dbReference type="ARBA" id="ARBA00022691"/>
    </source>
</evidence>
<dbReference type="InterPro" id="IPR016461">
    <property type="entry name" value="COMT-like"/>
</dbReference>
<feature type="domain" description="O-methyltransferase C-terminal" evidence="5">
    <location>
        <begin position="126"/>
        <end position="334"/>
    </location>
</feature>
<dbReference type="GO" id="GO:0046983">
    <property type="term" value="F:protein dimerization activity"/>
    <property type="evidence" value="ECO:0007669"/>
    <property type="project" value="InterPro"/>
</dbReference>
<accession>A0AAE4FPZ4</accession>
<dbReference type="InterPro" id="IPR029063">
    <property type="entry name" value="SAM-dependent_MTases_sf"/>
</dbReference>
<feature type="domain" description="O-methyltransferase dimerisation" evidence="6">
    <location>
        <begin position="27"/>
        <end position="103"/>
    </location>
</feature>
<reference evidence="8" key="1">
    <citation type="submission" date="2023-07" db="EMBL/GenBank/DDBJ databases">
        <authorList>
            <person name="Luz R."/>
            <person name="Cordeiro R."/>
            <person name="Fonseca A."/>
            <person name="Goncalves V."/>
        </authorList>
    </citation>
    <scope>NUCLEOTIDE SEQUENCE [LARGE SCALE GENOMIC DNA]</scope>
    <source>
        <strain evidence="8">BACA0444</strain>
    </source>
</reference>
<gene>
    <name evidence="7" type="ORF">RIF25_01825</name>
</gene>
<dbReference type="Gene3D" id="1.10.10.10">
    <property type="entry name" value="Winged helix-like DNA-binding domain superfamily/Winged helix DNA-binding domain"/>
    <property type="match status" value="1"/>
</dbReference>
<dbReference type="PROSITE" id="PS51683">
    <property type="entry name" value="SAM_OMT_II"/>
    <property type="match status" value="1"/>
</dbReference>
<evidence type="ECO:0000256" key="2">
    <source>
        <dbReference type="ARBA" id="ARBA00022679"/>
    </source>
</evidence>
<protein>
    <submittedName>
        <fullName evidence="7">Methyltransferase</fullName>
    </submittedName>
</protein>
<evidence type="ECO:0000259" key="5">
    <source>
        <dbReference type="Pfam" id="PF00891"/>
    </source>
</evidence>
<dbReference type="InterPro" id="IPR001077">
    <property type="entry name" value="COMT_C"/>
</dbReference>
<dbReference type="Proteomes" id="UP001268256">
    <property type="component" value="Unassembled WGS sequence"/>
</dbReference>
<keyword evidence="2" id="KW-0808">Transferase</keyword>
<dbReference type="Pfam" id="PF00891">
    <property type="entry name" value="Methyltransf_2"/>
    <property type="match status" value="1"/>
</dbReference>
<evidence type="ECO:0000256" key="4">
    <source>
        <dbReference type="PIRSR" id="PIRSR005739-1"/>
    </source>
</evidence>
<dbReference type="AlphaFoldDB" id="A0AAE4FPZ4"/>
<keyword evidence="8" id="KW-1185">Reference proteome</keyword>